<comment type="caution">
    <text evidence="1">The sequence shown here is derived from an EMBL/GenBank/DDBJ whole genome shotgun (WGS) entry which is preliminary data.</text>
</comment>
<accession>A0AAN7BHZ1</accession>
<dbReference type="EMBL" id="MU865421">
    <property type="protein sequence ID" value="KAK4223613.1"/>
    <property type="molecule type" value="Genomic_DNA"/>
</dbReference>
<evidence type="ECO:0000313" key="2">
    <source>
        <dbReference type="Proteomes" id="UP001301958"/>
    </source>
</evidence>
<protein>
    <submittedName>
        <fullName evidence="1">Uncharacterized protein</fullName>
    </submittedName>
</protein>
<evidence type="ECO:0000313" key="1">
    <source>
        <dbReference type="EMBL" id="KAK4223613.1"/>
    </source>
</evidence>
<keyword evidence="2" id="KW-1185">Reference proteome</keyword>
<sequence length="398" mass="45047">MGHRNHTDLPARVPDWSAPMGFNAGLAIKDDPISSLLLEALQGHHEYPELLNLVVDRNKKEISFNGARVAPLKKLIYFVCIVSVYLPGRDPLRTHDGFKIQHPSATLKEGCLLTCYTLLYPDSIVLPTNNRLFLLSSSYDEFVYEGFCLVDGKEMVRRLGGYGLPQNTHINQRGHRVLDAMRIAFKSTPAGSMDEEGPKTWKWAARDPSTELAISSMLDIMFERLNTIVDRRINVYLDASESERVVVEDTEIEREMFWCVKEHKEGAGTEEVLRLSDEFVASWIHKEGEQATQLHTVLCENSSQGELTWQFVEDGLLKNQGLKRVNCQSSHFFFNQDGGMLDLWRYGRTARCKRLRLRPTGWRGKVFPAGLAAVAWLAVLQPAPGVDTDCKAVRQRVA</sequence>
<dbReference type="Proteomes" id="UP001301958">
    <property type="component" value="Unassembled WGS sequence"/>
</dbReference>
<gene>
    <name evidence="1" type="ORF">QBC38DRAFT_45600</name>
</gene>
<name>A0AAN7BHZ1_9PEZI</name>
<proteinExistence type="predicted"/>
<reference evidence="1" key="1">
    <citation type="journal article" date="2023" name="Mol. Phylogenet. Evol.">
        <title>Genome-scale phylogeny and comparative genomics of the fungal order Sordariales.</title>
        <authorList>
            <person name="Hensen N."/>
            <person name="Bonometti L."/>
            <person name="Westerberg I."/>
            <person name="Brannstrom I.O."/>
            <person name="Guillou S."/>
            <person name="Cros-Aarteil S."/>
            <person name="Calhoun S."/>
            <person name="Haridas S."/>
            <person name="Kuo A."/>
            <person name="Mondo S."/>
            <person name="Pangilinan J."/>
            <person name="Riley R."/>
            <person name="LaButti K."/>
            <person name="Andreopoulos B."/>
            <person name="Lipzen A."/>
            <person name="Chen C."/>
            <person name="Yan M."/>
            <person name="Daum C."/>
            <person name="Ng V."/>
            <person name="Clum A."/>
            <person name="Steindorff A."/>
            <person name="Ohm R.A."/>
            <person name="Martin F."/>
            <person name="Silar P."/>
            <person name="Natvig D.O."/>
            <person name="Lalanne C."/>
            <person name="Gautier V."/>
            <person name="Ament-Velasquez S.L."/>
            <person name="Kruys A."/>
            <person name="Hutchinson M.I."/>
            <person name="Powell A.J."/>
            <person name="Barry K."/>
            <person name="Miller A.N."/>
            <person name="Grigoriev I.V."/>
            <person name="Debuchy R."/>
            <person name="Gladieux P."/>
            <person name="Hiltunen Thoren M."/>
            <person name="Johannesson H."/>
        </authorList>
    </citation>
    <scope>NUCLEOTIDE SEQUENCE</scope>
    <source>
        <strain evidence="1">CBS 990.96</strain>
    </source>
</reference>
<dbReference type="AlphaFoldDB" id="A0AAN7BHZ1"/>
<organism evidence="1 2">
    <name type="scientific">Podospora fimiseda</name>
    <dbReference type="NCBI Taxonomy" id="252190"/>
    <lineage>
        <taxon>Eukaryota</taxon>
        <taxon>Fungi</taxon>
        <taxon>Dikarya</taxon>
        <taxon>Ascomycota</taxon>
        <taxon>Pezizomycotina</taxon>
        <taxon>Sordariomycetes</taxon>
        <taxon>Sordariomycetidae</taxon>
        <taxon>Sordariales</taxon>
        <taxon>Podosporaceae</taxon>
        <taxon>Podospora</taxon>
    </lineage>
</organism>
<reference evidence="1" key="2">
    <citation type="submission" date="2023-05" db="EMBL/GenBank/DDBJ databases">
        <authorList>
            <consortium name="Lawrence Berkeley National Laboratory"/>
            <person name="Steindorff A."/>
            <person name="Hensen N."/>
            <person name="Bonometti L."/>
            <person name="Westerberg I."/>
            <person name="Brannstrom I.O."/>
            <person name="Guillou S."/>
            <person name="Cros-Aarteil S."/>
            <person name="Calhoun S."/>
            <person name="Haridas S."/>
            <person name="Kuo A."/>
            <person name="Mondo S."/>
            <person name="Pangilinan J."/>
            <person name="Riley R."/>
            <person name="Labutti K."/>
            <person name="Andreopoulos B."/>
            <person name="Lipzen A."/>
            <person name="Chen C."/>
            <person name="Yanf M."/>
            <person name="Daum C."/>
            <person name="Ng V."/>
            <person name="Clum A."/>
            <person name="Ohm R."/>
            <person name="Martin F."/>
            <person name="Silar P."/>
            <person name="Natvig D."/>
            <person name="Lalanne C."/>
            <person name="Gautier V."/>
            <person name="Ament-Velasquez S.L."/>
            <person name="Kruys A."/>
            <person name="Hutchinson M.I."/>
            <person name="Powell A.J."/>
            <person name="Barry K."/>
            <person name="Miller A.N."/>
            <person name="Grigoriev I.V."/>
            <person name="Debuchy R."/>
            <person name="Gladieux P."/>
            <person name="Thoren M.H."/>
            <person name="Johannesson H."/>
        </authorList>
    </citation>
    <scope>NUCLEOTIDE SEQUENCE</scope>
    <source>
        <strain evidence="1">CBS 990.96</strain>
    </source>
</reference>